<gene>
    <name evidence="10" type="primary">fliN_2</name>
    <name evidence="10" type="ORF">Psch_03724</name>
</gene>
<feature type="compositionally biased region" description="Basic and acidic residues" evidence="7">
    <location>
        <begin position="1"/>
        <end position="10"/>
    </location>
</feature>
<dbReference type="Pfam" id="PF01052">
    <property type="entry name" value="FliMN_C"/>
    <property type="match status" value="1"/>
</dbReference>
<dbReference type="NCBIfam" id="NF005995">
    <property type="entry name" value="PRK08119.1"/>
    <property type="match status" value="1"/>
</dbReference>
<feature type="domain" description="CheC-like protein" evidence="9">
    <location>
        <begin position="73"/>
        <end position="109"/>
    </location>
</feature>
<dbReference type="Gene3D" id="2.30.330.10">
    <property type="entry name" value="SpoA-like"/>
    <property type="match status" value="1"/>
</dbReference>
<keyword evidence="11" id="KW-1185">Reference proteome</keyword>
<dbReference type="Pfam" id="PF04509">
    <property type="entry name" value="CheC"/>
    <property type="match status" value="2"/>
</dbReference>
<dbReference type="RefSeq" id="WP_190259245.1">
    <property type="nucleotide sequence ID" value="NZ_QFGA01000003.1"/>
</dbReference>
<dbReference type="GO" id="GO:0006935">
    <property type="term" value="P:chemotaxis"/>
    <property type="evidence" value="ECO:0007669"/>
    <property type="project" value="UniProtKB-KW"/>
</dbReference>
<evidence type="ECO:0000259" key="9">
    <source>
        <dbReference type="Pfam" id="PF04509"/>
    </source>
</evidence>
<keyword evidence="10" id="KW-0966">Cell projection</keyword>
<dbReference type="GO" id="GO:0003774">
    <property type="term" value="F:cytoskeletal motor activity"/>
    <property type="evidence" value="ECO:0007669"/>
    <property type="project" value="InterPro"/>
</dbReference>
<dbReference type="InterPro" id="IPR007597">
    <property type="entry name" value="CheC"/>
</dbReference>
<dbReference type="SUPFAM" id="SSF101801">
    <property type="entry name" value="Surface presentation of antigens (SPOA)"/>
    <property type="match status" value="1"/>
</dbReference>
<comment type="subcellular location">
    <subcellularLocation>
        <location evidence="1">Cell membrane</location>
        <topology evidence="1">Peripheral membrane protein</topology>
        <orientation evidence="1">Cytoplasmic side</orientation>
    </subcellularLocation>
</comment>
<evidence type="ECO:0000313" key="11">
    <source>
        <dbReference type="Proteomes" id="UP000298324"/>
    </source>
</evidence>
<evidence type="ECO:0000313" key="10">
    <source>
        <dbReference type="EMBL" id="TEB04961.1"/>
    </source>
</evidence>
<dbReference type="Gene3D" id="3.40.1550.10">
    <property type="entry name" value="CheC-like"/>
    <property type="match status" value="1"/>
</dbReference>
<dbReference type="InterPro" id="IPR051469">
    <property type="entry name" value="FliN/MopA/SpaO"/>
</dbReference>
<name>A0A4Y7R8I6_9FIRM</name>
<keyword evidence="10" id="KW-0282">Flagellum</keyword>
<dbReference type="InterPro" id="IPR028976">
    <property type="entry name" value="CheC-like_sf"/>
</dbReference>
<dbReference type="SUPFAM" id="SSF103039">
    <property type="entry name" value="CheC-like"/>
    <property type="match status" value="1"/>
</dbReference>
<feature type="domain" description="CheC-like protein" evidence="9">
    <location>
        <begin position="172"/>
        <end position="206"/>
    </location>
</feature>
<protein>
    <submittedName>
        <fullName evidence="10">Flagellar motor switch protein FliN</fullName>
    </submittedName>
</protein>
<dbReference type="PANTHER" id="PTHR43484:SF1">
    <property type="entry name" value="FLAGELLAR MOTOR SWITCH PROTEIN FLIN"/>
    <property type="match status" value="1"/>
</dbReference>
<evidence type="ECO:0000256" key="7">
    <source>
        <dbReference type="SAM" id="MobiDB-lite"/>
    </source>
</evidence>
<dbReference type="InterPro" id="IPR001543">
    <property type="entry name" value="FliN-like_C"/>
</dbReference>
<feature type="region of interest" description="Disordered" evidence="7">
    <location>
        <begin position="275"/>
        <end position="309"/>
    </location>
</feature>
<feature type="domain" description="Flagellar motor switch protein FliN-like C-terminal" evidence="8">
    <location>
        <begin position="318"/>
        <end position="388"/>
    </location>
</feature>
<dbReference type="NCBIfam" id="TIGR02480">
    <property type="entry name" value="fliN"/>
    <property type="match status" value="1"/>
</dbReference>
<evidence type="ECO:0000256" key="5">
    <source>
        <dbReference type="ARBA" id="ARBA00022779"/>
    </source>
</evidence>
<evidence type="ECO:0000256" key="1">
    <source>
        <dbReference type="ARBA" id="ARBA00004413"/>
    </source>
</evidence>
<keyword evidence="3" id="KW-1003">Cell membrane</keyword>
<evidence type="ECO:0000259" key="8">
    <source>
        <dbReference type="Pfam" id="PF01052"/>
    </source>
</evidence>
<keyword evidence="5" id="KW-0283">Flagellar rotation</keyword>
<feature type="region of interest" description="Disordered" evidence="7">
    <location>
        <begin position="1"/>
        <end position="50"/>
    </location>
</feature>
<dbReference type="GO" id="GO:0016787">
    <property type="term" value="F:hydrolase activity"/>
    <property type="evidence" value="ECO:0007669"/>
    <property type="project" value="InterPro"/>
</dbReference>
<dbReference type="GO" id="GO:0071973">
    <property type="term" value="P:bacterial-type flagellum-dependent cell motility"/>
    <property type="evidence" value="ECO:0007669"/>
    <property type="project" value="InterPro"/>
</dbReference>
<reference evidence="10 11" key="1">
    <citation type="journal article" date="2018" name="Environ. Microbiol.">
        <title>Novel energy conservation strategies and behaviour of Pelotomaculum schinkii driving syntrophic propionate catabolism.</title>
        <authorList>
            <person name="Hidalgo-Ahumada C.A.P."/>
            <person name="Nobu M.K."/>
            <person name="Narihiro T."/>
            <person name="Tamaki H."/>
            <person name="Liu W.T."/>
            <person name="Kamagata Y."/>
            <person name="Stams A.J.M."/>
            <person name="Imachi H."/>
            <person name="Sousa D.Z."/>
        </authorList>
    </citation>
    <scope>NUCLEOTIDE SEQUENCE [LARGE SCALE GENOMIC DNA]</scope>
    <source>
        <strain evidence="10 11">HH</strain>
    </source>
</reference>
<evidence type="ECO:0000256" key="6">
    <source>
        <dbReference type="ARBA" id="ARBA00023136"/>
    </source>
</evidence>
<evidence type="ECO:0000256" key="4">
    <source>
        <dbReference type="ARBA" id="ARBA00022500"/>
    </source>
</evidence>
<dbReference type="InterPro" id="IPR036429">
    <property type="entry name" value="SpoA-like_sf"/>
</dbReference>
<accession>A0A4Y7R8I6</accession>
<dbReference type="InterPro" id="IPR012826">
    <property type="entry name" value="FliN"/>
</dbReference>
<dbReference type="CDD" id="cd17907">
    <property type="entry name" value="FliY_FliN-Y"/>
    <property type="match status" value="1"/>
</dbReference>
<dbReference type="Proteomes" id="UP000298324">
    <property type="component" value="Unassembled WGS sequence"/>
</dbReference>
<dbReference type="InterPro" id="IPR001172">
    <property type="entry name" value="FliN_T3SS_HrcQb"/>
</dbReference>
<dbReference type="AlphaFoldDB" id="A0A4Y7R8I6"/>
<dbReference type="PRINTS" id="PR00956">
    <property type="entry name" value="FLGMOTORFLIN"/>
</dbReference>
<evidence type="ECO:0000256" key="2">
    <source>
        <dbReference type="ARBA" id="ARBA00009226"/>
    </source>
</evidence>
<sequence>MTNKLLKQEEIDALLNGQEPESDHPEKYVEQEKHGPLESAGVDSTGEQNAAQANGAVLVTEQPAMGLSLLTDEEKDALGEVGNICMGSSATTLSMLLNQPVHITSPRVTITTMEELFNSFVTPHMSIRVRFIEGLSGYNLLIMRVQDAAVLADLMMGGDGISASDELAEIGISAASEAMNQMIGAASTAMATMFSRTVNISPPVTKIYHSPEELTSLEQSQVVVVWFKMTIGSVLDTQIMQVMDMDTAREEAGLILGQLLKAEGEECLPIQEEPHAQAANHSSLPEQQARIETSRARPPAARRPAATQSGLDQQRLELILDIPLKVTVLLGRTRWPIKDILELTPGSVVELQSLVDEPVEVLINGTLVAMGEVVVVNENFGVRLTNIIKPEERLQKLRK</sequence>
<comment type="caution">
    <text evidence="10">The sequence shown here is derived from an EMBL/GenBank/DDBJ whole genome shotgun (WGS) entry which is preliminary data.</text>
</comment>
<dbReference type="GO" id="GO:0005886">
    <property type="term" value="C:plasma membrane"/>
    <property type="evidence" value="ECO:0007669"/>
    <property type="project" value="UniProtKB-SubCell"/>
</dbReference>
<dbReference type="PANTHER" id="PTHR43484">
    <property type="match status" value="1"/>
</dbReference>
<keyword evidence="4" id="KW-0145">Chemotaxis</keyword>
<keyword evidence="10" id="KW-0969">Cilium</keyword>
<comment type="similarity">
    <text evidence="2">Belongs to the FliN/MopA/SpaO family.</text>
</comment>
<feature type="compositionally biased region" description="Basic and acidic residues" evidence="7">
    <location>
        <begin position="21"/>
        <end position="36"/>
    </location>
</feature>
<dbReference type="GO" id="GO:0009425">
    <property type="term" value="C:bacterial-type flagellum basal body"/>
    <property type="evidence" value="ECO:0007669"/>
    <property type="project" value="InterPro"/>
</dbReference>
<feature type="compositionally biased region" description="Low complexity" evidence="7">
    <location>
        <begin position="296"/>
        <end position="306"/>
    </location>
</feature>
<keyword evidence="6" id="KW-0472">Membrane</keyword>
<organism evidence="10 11">
    <name type="scientific">Pelotomaculum schinkii</name>
    <dbReference type="NCBI Taxonomy" id="78350"/>
    <lineage>
        <taxon>Bacteria</taxon>
        <taxon>Bacillati</taxon>
        <taxon>Bacillota</taxon>
        <taxon>Clostridia</taxon>
        <taxon>Eubacteriales</taxon>
        <taxon>Desulfotomaculaceae</taxon>
        <taxon>Pelotomaculum</taxon>
    </lineage>
</organism>
<dbReference type="EMBL" id="QFGA01000003">
    <property type="protein sequence ID" value="TEB04961.1"/>
    <property type="molecule type" value="Genomic_DNA"/>
</dbReference>
<proteinExistence type="inferred from homology"/>
<evidence type="ECO:0000256" key="3">
    <source>
        <dbReference type="ARBA" id="ARBA00022475"/>
    </source>
</evidence>